<dbReference type="RefSeq" id="WP_176068721.1">
    <property type="nucleotide sequence ID" value="NZ_JABWMJ010000004.1"/>
</dbReference>
<feature type="domain" description="Glycosyl transferase family 1" evidence="3">
    <location>
        <begin position="214"/>
        <end position="375"/>
    </location>
</feature>
<name>A0A7Y6NMT4_9BURK</name>
<evidence type="ECO:0000313" key="6">
    <source>
        <dbReference type="Proteomes" id="UP000529637"/>
    </source>
</evidence>
<evidence type="ECO:0000256" key="2">
    <source>
        <dbReference type="SAM" id="MobiDB-lite"/>
    </source>
</evidence>
<reference evidence="5 6" key="1">
    <citation type="submission" date="2020-06" db="EMBL/GenBank/DDBJ databases">
        <title>Schlegella sp. ID0723 isolated from air conditioner.</title>
        <authorList>
            <person name="Kim D.Y."/>
            <person name="Kim D.-U."/>
        </authorList>
    </citation>
    <scope>NUCLEOTIDE SEQUENCE [LARGE SCALE GENOMIC DNA]</scope>
    <source>
        <strain evidence="5 6">ID0723</strain>
    </source>
</reference>
<dbReference type="InterPro" id="IPR001296">
    <property type="entry name" value="Glyco_trans_1"/>
</dbReference>
<evidence type="ECO:0000259" key="3">
    <source>
        <dbReference type="Pfam" id="PF00534"/>
    </source>
</evidence>
<dbReference type="PANTHER" id="PTHR46401">
    <property type="entry name" value="GLYCOSYLTRANSFERASE WBBK-RELATED"/>
    <property type="match status" value="1"/>
</dbReference>
<evidence type="ECO:0000259" key="4">
    <source>
        <dbReference type="Pfam" id="PF12000"/>
    </source>
</evidence>
<dbReference type="InterPro" id="IPR022623">
    <property type="entry name" value="Glyco_trans_4"/>
</dbReference>
<proteinExistence type="predicted"/>
<evidence type="ECO:0000313" key="5">
    <source>
        <dbReference type="EMBL" id="NUZ06083.1"/>
    </source>
</evidence>
<gene>
    <name evidence="5" type="ORF">HQN59_09945</name>
</gene>
<dbReference type="Proteomes" id="UP000529637">
    <property type="component" value="Unassembled WGS sequence"/>
</dbReference>
<keyword evidence="1 5" id="KW-0808">Transferase</keyword>
<keyword evidence="6" id="KW-1185">Reference proteome</keyword>
<dbReference type="Pfam" id="PF00534">
    <property type="entry name" value="Glycos_transf_1"/>
    <property type="match status" value="1"/>
</dbReference>
<dbReference type="GO" id="GO:0016757">
    <property type="term" value="F:glycosyltransferase activity"/>
    <property type="evidence" value="ECO:0007669"/>
    <property type="project" value="InterPro"/>
</dbReference>
<sequence length="443" mass="48619">MRLLVIHQNFPGQFGALAAAWAARPGWQVRALARDTAPGVASFGALTRYRLASRTAGRAAHPYLRLMEAATLHGQAAARAMLHLRARGFTPDVIVAHPGWGESLYAKDVFTDARLVHYCEWYYRGTGADVGFDPEFPATFDDRARIRTWNGLHALNLTHCDAAVTPTPWQKAQHPAIFHPSIALQHEGIPTHELGPDANAALKLADGTVLKCGDPVITFVARNLEPYRGFHIFMRALEQVQRRHPTCRAVIVGGTDVSYGARPKNAANWVEHMLAEVRVDPARTHFVGRVPRQQFVRLMQVSAVHCYLTYPFVLSWSLLEAMACGALVVASDTAPLHDVIVPDVNGTLVNFFDVPGWHRAIIEALEGGPATLARRREARRTAAQYSQRRGLEGYDALIAGSSASRLAPTTDEPNLARRSPVSRYGVPALRDATANGSASCRDR</sequence>
<dbReference type="AlphaFoldDB" id="A0A7Y6NMT4"/>
<protein>
    <submittedName>
        <fullName evidence="5">Glycosyltransferase</fullName>
    </submittedName>
</protein>
<dbReference type="GO" id="GO:0009103">
    <property type="term" value="P:lipopolysaccharide biosynthetic process"/>
    <property type="evidence" value="ECO:0007669"/>
    <property type="project" value="TreeGrafter"/>
</dbReference>
<dbReference type="EMBL" id="JABWMJ010000004">
    <property type="protein sequence ID" value="NUZ06083.1"/>
    <property type="molecule type" value="Genomic_DNA"/>
</dbReference>
<organism evidence="5 6">
    <name type="scientific">Piscinibacter koreensis</name>
    <dbReference type="NCBI Taxonomy" id="2742824"/>
    <lineage>
        <taxon>Bacteria</taxon>
        <taxon>Pseudomonadati</taxon>
        <taxon>Pseudomonadota</taxon>
        <taxon>Betaproteobacteria</taxon>
        <taxon>Burkholderiales</taxon>
        <taxon>Sphaerotilaceae</taxon>
        <taxon>Piscinibacter</taxon>
    </lineage>
</organism>
<dbReference type="Pfam" id="PF12000">
    <property type="entry name" value="Glyco_trans_4_3"/>
    <property type="match status" value="1"/>
</dbReference>
<dbReference type="SUPFAM" id="SSF53756">
    <property type="entry name" value="UDP-Glycosyltransferase/glycogen phosphorylase"/>
    <property type="match status" value="1"/>
</dbReference>
<evidence type="ECO:0000256" key="1">
    <source>
        <dbReference type="ARBA" id="ARBA00022679"/>
    </source>
</evidence>
<feature type="region of interest" description="Disordered" evidence="2">
    <location>
        <begin position="405"/>
        <end position="427"/>
    </location>
</feature>
<dbReference type="PANTHER" id="PTHR46401:SF2">
    <property type="entry name" value="GLYCOSYLTRANSFERASE WBBK-RELATED"/>
    <property type="match status" value="1"/>
</dbReference>
<feature type="domain" description="Glycosyl transferase family 4" evidence="4">
    <location>
        <begin position="46"/>
        <end position="192"/>
    </location>
</feature>
<dbReference type="Gene3D" id="3.40.50.2000">
    <property type="entry name" value="Glycogen Phosphorylase B"/>
    <property type="match status" value="1"/>
</dbReference>
<accession>A0A7Y6NMT4</accession>
<comment type="caution">
    <text evidence="5">The sequence shown here is derived from an EMBL/GenBank/DDBJ whole genome shotgun (WGS) entry which is preliminary data.</text>
</comment>